<keyword evidence="3" id="KW-0964">Secreted</keyword>
<dbReference type="PANTHER" id="PTHR42792:SF1">
    <property type="entry name" value="FLAGELLAR HOOK-ASSOCIATED PROTEIN 3"/>
    <property type="match status" value="1"/>
</dbReference>
<evidence type="ECO:0000259" key="5">
    <source>
        <dbReference type="Pfam" id="PF00700"/>
    </source>
</evidence>
<reference evidence="6 7" key="1">
    <citation type="submission" date="2017-04" db="EMBL/GenBank/DDBJ databases">
        <authorList>
            <person name="Afonso C.L."/>
            <person name="Miller P.J."/>
            <person name="Scott M.A."/>
            <person name="Spackman E."/>
            <person name="Goraichik I."/>
            <person name="Dimitrov K.M."/>
            <person name="Suarez D.L."/>
            <person name="Swayne D.E."/>
        </authorList>
    </citation>
    <scope>NUCLEOTIDE SEQUENCE [LARGE SCALE GENOMIC DNA]</scope>
    <source>
        <strain evidence="6 7">B5P</strain>
    </source>
</reference>
<keyword evidence="6" id="KW-0966">Cell projection</keyword>
<evidence type="ECO:0000256" key="2">
    <source>
        <dbReference type="ARBA" id="ARBA00023143"/>
    </source>
</evidence>
<feature type="domain" description="Flagellin N-terminal" evidence="4">
    <location>
        <begin position="6"/>
        <end position="140"/>
    </location>
</feature>
<sequence length="349" mass="37115">MKSSYVSSNAISQALRYSMMKMQTDLVSAQKESTTLRVADVGLALGSRTSETVSLARDVSRLNGIIDSNALVSSRLTSTQDVLGQLTAQAEELRSTLSAAVSGSSDRGVVQAGGAAMMDLLTSSLNTSINGQYLFAGINTDVRPISDFSDPSSPARAAFDTAFQTYFGFSQTDADAADITSAEMEDFLTNVVEPQFLGAGWETNWSSATDEGIVSRIALNETAETSVSANITGLRKLAMVSAITSSMMQGNFSEAATKAVTERALALTVESISDITDRQALIGVTQQRVTNASERIDTQIGVFESTISDMESVDPYEAATRVSALVSQIETAYALTARIQNLSLLKYMS</sequence>
<keyword evidence="6" id="KW-0282">Flagellum</keyword>
<evidence type="ECO:0000313" key="7">
    <source>
        <dbReference type="Proteomes" id="UP000193083"/>
    </source>
</evidence>
<dbReference type="InterPro" id="IPR001492">
    <property type="entry name" value="Flagellin"/>
</dbReference>
<dbReference type="SUPFAM" id="SSF64518">
    <property type="entry name" value="Phase 1 flagellin"/>
    <property type="match status" value="1"/>
</dbReference>
<dbReference type="GO" id="GO:0005198">
    <property type="term" value="F:structural molecule activity"/>
    <property type="evidence" value="ECO:0007669"/>
    <property type="project" value="UniProtKB-UniRule"/>
</dbReference>
<keyword evidence="7" id="KW-1185">Reference proteome</keyword>
<dbReference type="AlphaFoldDB" id="A0A1X7PM38"/>
<dbReference type="OrthoDB" id="8004955at2"/>
<comment type="function">
    <text evidence="3">Flagellin is the subunit protein which polymerizes to form the filaments of bacterial flagella.</text>
</comment>
<evidence type="ECO:0000259" key="4">
    <source>
        <dbReference type="Pfam" id="PF00669"/>
    </source>
</evidence>
<dbReference type="PANTHER" id="PTHR42792">
    <property type="entry name" value="FLAGELLIN"/>
    <property type="match status" value="1"/>
</dbReference>
<dbReference type="InterPro" id="IPR001029">
    <property type="entry name" value="Flagellin_N"/>
</dbReference>
<name>A0A1X7PM38_9HYPH</name>
<dbReference type="Gene3D" id="1.20.1330.10">
    <property type="entry name" value="f41 fragment of flagellin, N-terminal domain"/>
    <property type="match status" value="1"/>
</dbReference>
<dbReference type="GO" id="GO:0009288">
    <property type="term" value="C:bacterial-type flagellum"/>
    <property type="evidence" value="ECO:0007669"/>
    <property type="project" value="UniProtKB-SubCell"/>
</dbReference>
<feature type="domain" description="Flagellin C-terminal" evidence="5">
    <location>
        <begin position="270"/>
        <end position="348"/>
    </location>
</feature>
<dbReference type="Pfam" id="PF00700">
    <property type="entry name" value="Flagellin_C"/>
    <property type="match status" value="1"/>
</dbReference>
<dbReference type="Proteomes" id="UP000193083">
    <property type="component" value="Unassembled WGS sequence"/>
</dbReference>
<gene>
    <name evidence="6" type="ORF">SAMN02982922_4604</name>
</gene>
<protein>
    <recommendedName>
        <fullName evidence="3">Flagellin</fullName>
    </recommendedName>
</protein>
<dbReference type="InterPro" id="IPR046358">
    <property type="entry name" value="Flagellin_C"/>
</dbReference>
<dbReference type="EMBL" id="FXBL01000004">
    <property type="protein sequence ID" value="SMH52110.1"/>
    <property type="molecule type" value="Genomic_DNA"/>
</dbReference>
<comment type="similarity">
    <text evidence="1 3">Belongs to the bacterial flagellin family.</text>
</comment>
<accession>A0A1X7PM38</accession>
<dbReference type="NCBIfam" id="NF004669">
    <property type="entry name" value="PRK06008.1"/>
    <property type="match status" value="1"/>
</dbReference>
<dbReference type="RefSeq" id="WP_085466279.1">
    <property type="nucleotide sequence ID" value="NZ_FXBL01000004.1"/>
</dbReference>
<proteinExistence type="inferred from homology"/>
<dbReference type="Pfam" id="PF00669">
    <property type="entry name" value="Flagellin_N"/>
    <property type="match status" value="1"/>
</dbReference>
<evidence type="ECO:0000256" key="3">
    <source>
        <dbReference type="RuleBase" id="RU362073"/>
    </source>
</evidence>
<evidence type="ECO:0000313" key="6">
    <source>
        <dbReference type="EMBL" id="SMH52110.1"/>
    </source>
</evidence>
<organism evidence="6 7">
    <name type="scientific">Mesorhizobium australicum</name>
    <dbReference type="NCBI Taxonomy" id="536018"/>
    <lineage>
        <taxon>Bacteria</taxon>
        <taxon>Pseudomonadati</taxon>
        <taxon>Pseudomonadota</taxon>
        <taxon>Alphaproteobacteria</taxon>
        <taxon>Hyphomicrobiales</taxon>
        <taxon>Phyllobacteriaceae</taxon>
        <taxon>Mesorhizobium</taxon>
    </lineage>
</organism>
<keyword evidence="2 3" id="KW-0975">Bacterial flagellum</keyword>
<evidence type="ECO:0000256" key="1">
    <source>
        <dbReference type="ARBA" id="ARBA00005709"/>
    </source>
</evidence>
<dbReference type="GO" id="GO:0005576">
    <property type="term" value="C:extracellular region"/>
    <property type="evidence" value="ECO:0007669"/>
    <property type="project" value="UniProtKB-SubCell"/>
</dbReference>
<comment type="subcellular location">
    <subcellularLocation>
        <location evidence="3">Secreted</location>
    </subcellularLocation>
    <subcellularLocation>
        <location evidence="3">Bacterial flagellum</location>
    </subcellularLocation>
</comment>
<keyword evidence="6" id="KW-0969">Cilium</keyword>